<keyword evidence="1" id="KW-0812">Transmembrane</keyword>
<keyword evidence="1" id="KW-1133">Transmembrane helix</keyword>
<reference evidence="2 3" key="1">
    <citation type="journal article" date="2022" name="Microorganisms">
        <title>Genome Sequence and Characterization of a Xanthorhodopsin-Containing, Aerobic Anoxygenic Phototrophic Rhodobacter Species, Isolated from Mesophilic Conditions at Yellowstone National Park.</title>
        <authorList>
            <person name="Kyndt J.A."/>
            <person name="Robertson S."/>
            <person name="Shoffstall I.B."/>
            <person name="Ramaley R.F."/>
            <person name="Meyer T.E."/>
        </authorList>
    </citation>
    <scope>NUCLEOTIDE SEQUENCE [LARGE SCALE GENOMIC DNA]</scope>
    <source>
        <strain evidence="2 3">M37P</strain>
    </source>
</reference>
<dbReference type="EMBL" id="JAANHS010000029">
    <property type="protein sequence ID" value="NHB78521.1"/>
    <property type="molecule type" value="Genomic_DNA"/>
</dbReference>
<organism evidence="2 3">
    <name type="scientific">Rhodobacter calidifons</name>
    <dbReference type="NCBI Taxonomy" id="2715277"/>
    <lineage>
        <taxon>Bacteria</taxon>
        <taxon>Pseudomonadati</taxon>
        <taxon>Pseudomonadota</taxon>
        <taxon>Alphaproteobacteria</taxon>
        <taxon>Rhodobacterales</taxon>
        <taxon>Rhodobacter group</taxon>
        <taxon>Rhodobacter</taxon>
    </lineage>
</organism>
<keyword evidence="3" id="KW-1185">Reference proteome</keyword>
<feature type="transmembrane region" description="Helical" evidence="1">
    <location>
        <begin position="57"/>
        <end position="83"/>
    </location>
</feature>
<accession>A0ABX0GB66</accession>
<evidence type="ECO:0000256" key="1">
    <source>
        <dbReference type="SAM" id="Phobius"/>
    </source>
</evidence>
<gene>
    <name evidence="2" type="ORF">G8O29_17595</name>
</gene>
<proteinExistence type="predicted"/>
<keyword evidence="1" id="KW-0472">Membrane</keyword>
<name>A0ABX0GB66_9RHOB</name>
<evidence type="ECO:0000313" key="2">
    <source>
        <dbReference type="EMBL" id="NHB78521.1"/>
    </source>
</evidence>
<evidence type="ECO:0000313" key="3">
    <source>
        <dbReference type="Proteomes" id="UP001515660"/>
    </source>
</evidence>
<dbReference type="RefSeq" id="WP_166404521.1">
    <property type="nucleotide sequence ID" value="NZ_JAANHS010000029.1"/>
</dbReference>
<sequence length="112" mass="11286">MQDDDLDRLLAAAAAAPARPSDDLMRRVLADALAQQPQPPVLQAGPVAVRPGLLSRIAAALGGGPVLAGLGTAAVFGLALGYLSPATLDYLTGATADAAEFFPDADFLTTEG</sequence>
<dbReference type="Proteomes" id="UP001515660">
    <property type="component" value="Unassembled WGS sequence"/>
</dbReference>
<protein>
    <submittedName>
        <fullName evidence="2">Dihydroorotate dehydrogenase</fullName>
    </submittedName>
</protein>
<comment type="caution">
    <text evidence="2">The sequence shown here is derived from an EMBL/GenBank/DDBJ whole genome shotgun (WGS) entry which is preliminary data.</text>
</comment>